<dbReference type="Pfam" id="PF02434">
    <property type="entry name" value="Fringe"/>
    <property type="match status" value="1"/>
</dbReference>
<keyword evidence="7" id="KW-1133">Transmembrane helix</keyword>
<keyword evidence="3" id="KW-0328">Glycosyltransferase</keyword>
<evidence type="ECO:0000256" key="9">
    <source>
        <dbReference type="ARBA" id="ARBA00037847"/>
    </source>
</evidence>
<evidence type="ECO:0000256" key="2">
    <source>
        <dbReference type="ARBA" id="ARBA00008661"/>
    </source>
</evidence>
<keyword evidence="6" id="KW-0735">Signal-anchor</keyword>
<dbReference type="AlphaFoldDB" id="A0A7J7JDT3"/>
<dbReference type="GO" id="GO:0016757">
    <property type="term" value="F:glycosyltransferase activity"/>
    <property type="evidence" value="ECO:0007669"/>
    <property type="project" value="UniProtKB-KW"/>
</dbReference>
<evidence type="ECO:0000256" key="4">
    <source>
        <dbReference type="ARBA" id="ARBA00022679"/>
    </source>
</evidence>
<evidence type="ECO:0000256" key="3">
    <source>
        <dbReference type="ARBA" id="ARBA00022676"/>
    </source>
</evidence>
<accession>A0A7J7JDT3</accession>
<keyword evidence="5" id="KW-0812">Transmembrane</keyword>
<keyword evidence="12" id="KW-1185">Reference proteome</keyword>
<evidence type="ECO:0000256" key="8">
    <source>
        <dbReference type="ARBA" id="ARBA00023136"/>
    </source>
</evidence>
<gene>
    <name evidence="11" type="ORF">EB796_017945</name>
</gene>
<evidence type="ECO:0000256" key="6">
    <source>
        <dbReference type="ARBA" id="ARBA00022968"/>
    </source>
</evidence>
<comment type="caution">
    <text evidence="11">The sequence shown here is derived from an EMBL/GenBank/DDBJ whole genome shotgun (WGS) entry which is preliminary data.</text>
</comment>
<protein>
    <submittedName>
        <fullName evidence="11">MFNG</fullName>
    </submittedName>
</protein>
<evidence type="ECO:0000256" key="5">
    <source>
        <dbReference type="ARBA" id="ARBA00022692"/>
    </source>
</evidence>
<evidence type="ECO:0000313" key="12">
    <source>
        <dbReference type="Proteomes" id="UP000593567"/>
    </source>
</evidence>
<name>A0A7J7JDT3_BUGNE</name>
<feature type="domain" description="Fringe-like glycosyltransferase" evidence="10">
    <location>
        <begin position="2"/>
        <end position="168"/>
    </location>
</feature>
<dbReference type="OrthoDB" id="8959630at2759"/>
<dbReference type="GO" id="GO:0016020">
    <property type="term" value="C:membrane"/>
    <property type="evidence" value="ECO:0007669"/>
    <property type="project" value="UniProtKB-SubCell"/>
</dbReference>
<dbReference type="PANTHER" id="PTHR10811">
    <property type="entry name" value="FRINGE-RELATED"/>
    <property type="match status" value="1"/>
</dbReference>
<evidence type="ECO:0000313" key="11">
    <source>
        <dbReference type="EMBL" id="KAF6023771.1"/>
    </source>
</evidence>
<organism evidence="11 12">
    <name type="scientific">Bugula neritina</name>
    <name type="common">Brown bryozoan</name>
    <name type="synonym">Sertularia neritina</name>
    <dbReference type="NCBI Taxonomy" id="10212"/>
    <lineage>
        <taxon>Eukaryota</taxon>
        <taxon>Metazoa</taxon>
        <taxon>Spiralia</taxon>
        <taxon>Lophotrochozoa</taxon>
        <taxon>Bryozoa</taxon>
        <taxon>Gymnolaemata</taxon>
        <taxon>Cheilostomatida</taxon>
        <taxon>Flustrina</taxon>
        <taxon>Buguloidea</taxon>
        <taxon>Bugulidae</taxon>
        <taxon>Bugula</taxon>
    </lineage>
</organism>
<dbReference type="InterPro" id="IPR003378">
    <property type="entry name" value="Fringe-like_glycosylTrfase"/>
</dbReference>
<comment type="similarity">
    <text evidence="2">Belongs to the glycosyltransferase 31 family.</text>
</comment>
<evidence type="ECO:0000256" key="7">
    <source>
        <dbReference type="ARBA" id="ARBA00022989"/>
    </source>
</evidence>
<keyword evidence="8" id="KW-0472">Membrane</keyword>
<dbReference type="Gene3D" id="3.90.550.50">
    <property type="match status" value="1"/>
</dbReference>
<evidence type="ECO:0000259" key="10">
    <source>
        <dbReference type="Pfam" id="PF02434"/>
    </source>
</evidence>
<reference evidence="11" key="1">
    <citation type="submission" date="2020-06" db="EMBL/GenBank/DDBJ databases">
        <title>Draft genome of Bugula neritina, a colonial animal packing powerful symbionts and potential medicines.</title>
        <authorList>
            <person name="Rayko M."/>
        </authorList>
    </citation>
    <scope>NUCLEOTIDE SEQUENCE [LARGE SCALE GENOMIC DNA]</scope>
    <source>
        <strain evidence="11">Kwan_BN1</strain>
    </source>
</reference>
<evidence type="ECO:0000256" key="1">
    <source>
        <dbReference type="ARBA" id="ARBA00004606"/>
    </source>
</evidence>
<proteinExistence type="inferred from homology"/>
<dbReference type="GO" id="GO:0012505">
    <property type="term" value="C:endomembrane system"/>
    <property type="evidence" value="ECO:0007669"/>
    <property type="project" value="UniProtKB-SubCell"/>
</dbReference>
<dbReference type="Proteomes" id="UP000593567">
    <property type="component" value="Unassembled WGS sequence"/>
</dbReference>
<keyword evidence="4" id="KW-0808">Transferase</keyword>
<dbReference type="EMBL" id="VXIV02002667">
    <property type="protein sequence ID" value="KAF6023771.1"/>
    <property type="molecule type" value="Genomic_DNA"/>
</dbReference>
<comment type="subcellular location">
    <subcellularLocation>
        <location evidence="9">Endomembrane system</location>
        <topology evidence="9">Single-pass membrane protein</topology>
    </subcellularLocation>
    <subcellularLocation>
        <location evidence="1">Membrane</location>
        <topology evidence="1">Single-pass type II membrane protein</topology>
    </subcellularLocation>
</comment>
<sequence>MCKLQVMYDLYMSKIEQYKWFCSVDDDTYINIPNFVKMLREYDHDKDWYIGKPSLNHIYSVMEHKKKKISYWFATGGAALCISRALAKRMMPLCGNGEFIKRGEAINNPDDTVIGYVCNYLLGVPLTSIPEMHSHLEPMWQIDPLDYHKQISISWGEVVASKVIIIPNRLLIRDEIPQFPVSIDPTRAYTFHCHLFPKSDSCRKIQDRLGALPDA</sequence>